<evidence type="ECO:0000313" key="4">
    <source>
        <dbReference type="Proteomes" id="UP000827721"/>
    </source>
</evidence>
<reference evidence="3 4" key="1">
    <citation type="submission" date="2021-02" db="EMBL/GenBank/DDBJ databases">
        <title>Plant Genome Project.</title>
        <authorList>
            <person name="Zhang R.-G."/>
        </authorList>
    </citation>
    <scope>NUCLEOTIDE SEQUENCE [LARGE SCALE GENOMIC DNA]</scope>
    <source>
        <tissue evidence="3">Leaves</tissue>
    </source>
</reference>
<keyword evidence="4" id="KW-1185">Reference proteome</keyword>
<evidence type="ECO:0000256" key="1">
    <source>
        <dbReference type="SAM" id="MobiDB-lite"/>
    </source>
</evidence>
<feature type="domain" description="MULE transposase" evidence="2">
    <location>
        <begin position="196"/>
        <end position="251"/>
    </location>
</feature>
<dbReference type="EMBL" id="JAFEMO010000006">
    <property type="protein sequence ID" value="KAH7569623.1"/>
    <property type="molecule type" value="Genomic_DNA"/>
</dbReference>
<dbReference type="Proteomes" id="UP000827721">
    <property type="component" value="Unassembled WGS sequence"/>
</dbReference>
<protein>
    <recommendedName>
        <fullName evidence="2">MULE transposase domain-containing protein</fullName>
    </recommendedName>
</protein>
<sequence length="402" mass="46272">MFVSLRNSSETGTSDGRNTSVNDESRMDERSEYMLYNTANPNNFAGGVQDDPLNMFRVQSSDVLGKEFHSVEEAEEYYHKYSFINGFSVRKDDLRKNKQGVVTLRRWVCSKKGYTSKKYAENANRVRESVGVKTAQVTDHMVDMAGGYASVGHTKKDLQNRIDVERRKLFSESNANAIIGYMTAKSEVDKEFSTIDETVETYCWITKTFLKAMHEKCPKSVVTDGDQAMHKAIKSEMAGSVHRHCSWHLQRNAQTNLSISDFCGAFSHCMAAFMLETKFEMKWEASIEKFGLHGNAWVRKMYAKRKQWAEIFLRDSFFGRIRSTQRSESINAYMNRFLSCRLKLYKFIRQIDRAMARLCHTEAKDDFETLNERPVLVMHLPSYEKQAAKCTVGGYSSGFMTR</sequence>
<evidence type="ECO:0000313" key="3">
    <source>
        <dbReference type="EMBL" id="KAH7569623.1"/>
    </source>
</evidence>
<dbReference type="PANTHER" id="PTHR47718:SF6">
    <property type="entry name" value="PROTEIN FAR1-RELATED SEQUENCE"/>
    <property type="match status" value="1"/>
</dbReference>
<comment type="caution">
    <text evidence="3">The sequence shown here is derived from an EMBL/GenBank/DDBJ whole genome shotgun (WGS) entry which is preliminary data.</text>
</comment>
<accession>A0ABQ8HZ24</accession>
<dbReference type="Pfam" id="PF10551">
    <property type="entry name" value="MULE"/>
    <property type="match status" value="1"/>
</dbReference>
<feature type="region of interest" description="Disordered" evidence="1">
    <location>
        <begin position="1"/>
        <end position="25"/>
    </location>
</feature>
<feature type="compositionally biased region" description="Polar residues" evidence="1">
    <location>
        <begin position="1"/>
        <end position="22"/>
    </location>
</feature>
<gene>
    <name evidence="3" type="ORF">JRO89_XS06G0217800</name>
</gene>
<dbReference type="PANTHER" id="PTHR47718">
    <property type="entry name" value="OS01G0519700 PROTEIN"/>
    <property type="match status" value="1"/>
</dbReference>
<evidence type="ECO:0000259" key="2">
    <source>
        <dbReference type="Pfam" id="PF10551"/>
    </source>
</evidence>
<name>A0ABQ8HZ24_9ROSI</name>
<organism evidence="3 4">
    <name type="scientific">Xanthoceras sorbifolium</name>
    <dbReference type="NCBI Taxonomy" id="99658"/>
    <lineage>
        <taxon>Eukaryota</taxon>
        <taxon>Viridiplantae</taxon>
        <taxon>Streptophyta</taxon>
        <taxon>Embryophyta</taxon>
        <taxon>Tracheophyta</taxon>
        <taxon>Spermatophyta</taxon>
        <taxon>Magnoliopsida</taxon>
        <taxon>eudicotyledons</taxon>
        <taxon>Gunneridae</taxon>
        <taxon>Pentapetalae</taxon>
        <taxon>rosids</taxon>
        <taxon>malvids</taxon>
        <taxon>Sapindales</taxon>
        <taxon>Sapindaceae</taxon>
        <taxon>Xanthoceroideae</taxon>
        <taxon>Xanthoceras</taxon>
    </lineage>
</organism>
<proteinExistence type="predicted"/>
<dbReference type="InterPro" id="IPR018289">
    <property type="entry name" value="MULE_transposase_dom"/>
</dbReference>